<evidence type="ECO:0000313" key="1">
    <source>
        <dbReference type="EMBL" id="KKN95682.1"/>
    </source>
</evidence>
<proteinExistence type="predicted"/>
<reference evidence="1" key="1">
    <citation type="journal article" date="2015" name="Nature">
        <title>Complex archaea that bridge the gap between prokaryotes and eukaryotes.</title>
        <authorList>
            <person name="Spang A."/>
            <person name="Saw J.H."/>
            <person name="Jorgensen S.L."/>
            <person name="Zaremba-Niedzwiedzka K."/>
            <person name="Martijn J."/>
            <person name="Lind A.E."/>
            <person name="van Eijk R."/>
            <person name="Schleper C."/>
            <person name="Guy L."/>
            <person name="Ettema T.J."/>
        </authorList>
    </citation>
    <scope>NUCLEOTIDE SEQUENCE</scope>
</reference>
<gene>
    <name evidence="1" type="ORF">LCGC14_0175510</name>
</gene>
<dbReference type="AlphaFoldDB" id="A0A0F9V7I6"/>
<comment type="caution">
    <text evidence="1">The sequence shown here is derived from an EMBL/GenBank/DDBJ whole genome shotgun (WGS) entry which is preliminary data.</text>
</comment>
<sequence>MVKIFRLLTIIIKAFSTKSNEYIRPNIDHITKTPCSDCNNNNPRVMYRICDRLTPKGYINRDGSSHDGCDDCNPDDFFTKEAIEWSKKNKVPFHLIEWDVRCGHCWKLGG</sequence>
<name>A0A0F9V7I6_9ZZZZ</name>
<organism evidence="1">
    <name type="scientific">marine sediment metagenome</name>
    <dbReference type="NCBI Taxonomy" id="412755"/>
    <lineage>
        <taxon>unclassified sequences</taxon>
        <taxon>metagenomes</taxon>
        <taxon>ecological metagenomes</taxon>
    </lineage>
</organism>
<accession>A0A0F9V7I6</accession>
<protein>
    <submittedName>
        <fullName evidence="1">Uncharacterized protein</fullName>
    </submittedName>
</protein>
<dbReference type="EMBL" id="LAZR01000069">
    <property type="protein sequence ID" value="KKN95682.1"/>
    <property type="molecule type" value="Genomic_DNA"/>
</dbReference>